<keyword evidence="3" id="KW-0285">Flavoprotein</keyword>
<dbReference type="PRINTS" id="PR00413">
    <property type="entry name" value="HADHALOGNASE"/>
</dbReference>
<proteinExistence type="predicted"/>
<dbReference type="InterPro" id="IPR023468">
    <property type="entry name" value="Riboflavin_kinase"/>
</dbReference>
<dbReference type="InterPro" id="IPR015865">
    <property type="entry name" value="Riboflavin_kinase_bac/euk"/>
</dbReference>
<evidence type="ECO:0000313" key="10">
    <source>
        <dbReference type="Proteomes" id="UP001255856"/>
    </source>
</evidence>
<dbReference type="GO" id="GO:0009231">
    <property type="term" value="P:riboflavin biosynthetic process"/>
    <property type="evidence" value="ECO:0007669"/>
    <property type="project" value="InterPro"/>
</dbReference>
<dbReference type="SFLD" id="SFLDG01135">
    <property type="entry name" value="C1.5.6:_HAD__Beta-PGM__Phospha"/>
    <property type="match status" value="1"/>
</dbReference>
<accession>A0AAD9IJ01</accession>
<evidence type="ECO:0000256" key="6">
    <source>
        <dbReference type="ARBA" id="ARBA00022741"/>
    </source>
</evidence>
<dbReference type="GO" id="GO:0005524">
    <property type="term" value="F:ATP binding"/>
    <property type="evidence" value="ECO:0007669"/>
    <property type="project" value="UniProtKB-KW"/>
</dbReference>
<name>A0AAD9IJ01_PROWI</name>
<dbReference type="NCBIfam" id="TIGR01509">
    <property type="entry name" value="HAD-SF-IA-v3"/>
    <property type="match status" value="1"/>
</dbReference>
<dbReference type="SUPFAM" id="SSF82114">
    <property type="entry name" value="Riboflavin kinase-like"/>
    <property type="match status" value="1"/>
</dbReference>
<dbReference type="InterPro" id="IPR023214">
    <property type="entry name" value="HAD_sf"/>
</dbReference>
<keyword evidence="6" id="KW-0547">Nucleotide-binding</keyword>
<evidence type="ECO:0000256" key="4">
    <source>
        <dbReference type="ARBA" id="ARBA00022643"/>
    </source>
</evidence>
<dbReference type="PANTHER" id="PTHR22749:SF6">
    <property type="entry name" value="RIBOFLAVIN KINASE"/>
    <property type="match status" value="1"/>
</dbReference>
<evidence type="ECO:0000256" key="7">
    <source>
        <dbReference type="ARBA" id="ARBA00022840"/>
    </source>
</evidence>
<dbReference type="InterPro" id="IPR036412">
    <property type="entry name" value="HAD-like_sf"/>
</dbReference>
<dbReference type="SFLD" id="SFLDG01129">
    <property type="entry name" value="C1.5:_HAD__Beta-PGM__Phosphata"/>
    <property type="match status" value="1"/>
</dbReference>
<evidence type="ECO:0000259" key="8">
    <source>
        <dbReference type="SMART" id="SM00904"/>
    </source>
</evidence>
<evidence type="ECO:0000256" key="3">
    <source>
        <dbReference type="ARBA" id="ARBA00022630"/>
    </source>
</evidence>
<dbReference type="PANTHER" id="PTHR22749">
    <property type="entry name" value="RIBOFLAVIN KINASE/FMN ADENYLYLTRANSFERASE"/>
    <property type="match status" value="1"/>
</dbReference>
<gene>
    <name evidence="9" type="ORF">QBZ16_004355</name>
</gene>
<comment type="pathway">
    <text evidence="1">Cofactor biosynthesis; FMN biosynthesis; FMN from riboflavin (ATP route): step 1/1.</text>
</comment>
<dbReference type="SUPFAM" id="SSF56784">
    <property type="entry name" value="HAD-like"/>
    <property type="match status" value="1"/>
</dbReference>
<dbReference type="Gene3D" id="2.40.30.30">
    <property type="entry name" value="Riboflavin kinase-like"/>
    <property type="match status" value="1"/>
</dbReference>
<organism evidence="9 10">
    <name type="scientific">Prototheca wickerhamii</name>
    <dbReference type="NCBI Taxonomy" id="3111"/>
    <lineage>
        <taxon>Eukaryota</taxon>
        <taxon>Viridiplantae</taxon>
        <taxon>Chlorophyta</taxon>
        <taxon>core chlorophytes</taxon>
        <taxon>Trebouxiophyceae</taxon>
        <taxon>Chlorellales</taxon>
        <taxon>Chlorellaceae</taxon>
        <taxon>Prototheca</taxon>
    </lineage>
</organism>
<feature type="domain" description="Riboflavin kinase" evidence="8">
    <location>
        <begin position="238"/>
        <end position="365"/>
    </location>
</feature>
<dbReference type="SFLD" id="SFLDS00003">
    <property type="entry name" value="Haloacid_Dehalogenase"/>
    <property type="match status" value="1"/>
</dbReference>
<keyword evidence="10" id="KW-1185">Reference proteome</keyword>
<sequence length="384" mass="40831">MSPISGVIWDLDGTVLDTESLIFQVAKEVVSRHGAELTESAAQAATGLRPLESWQVVADRMELTVPAAQLLAESEELLCDRWKEAKMLPGALRLLRHLQATGVPLALATSSNRANLTKKLSGHAHVHAAFQTTCCGDEVERGKPAPDCFLAAAEKLGLPPESCLAIEDSRPGVQAALAAGMHVVVVPSAVGESAAGCFKGLHCPRLHTLPSLLAFKPETFGLAPFGDIIGSTIPVDPAWRIRGTVVKGFGRGSRELGIPTANLDDASLKSSLAEAVTGIYAGFASIGSSPAVHKTCMSIGFNPVFKNKQKTCEPWILHDFEGDFYGEEIRLVVCAYIRPEADFVSIEALVEQIHGDAAVTRAALDLEPFASLNEDPFLLPGVLP</sequence>
<protein>
    <recommendedName>
        <fullName evidence="2">riboflavin kinase</fullName>
        <ecNumber evidence="2">2.7.1.26</ecNumber>
    </recommendedName>
</protein>
<keyword evidence="7" id="KW-0067">ATP-binding</keyword>
<dbReference type="FunFam" id="2.40.30.30:FF:000005">
    <property type="entry name" value="Haloacid dehalogenase-like hydrolase domain-containing protein 1A"/>
    <property type="match status" value="1"/>
</dbReference>
<dbReference type="InterPro" id="IPR041492">
    <property type="entry name" value="HAD_2"/>
</dbReference>
<dbReference type="EMBL" id="JASFZW010000006">
    <property type="protein sequence ID" value="KAK2077510.1"/>
    <property type="molecule type" value="Genomic_DNA"/>
</dbReference>
<dbReference type="GO" id="GO:0008531">
    <property type="term" value="F:riboflavin kinase activity"/>
    <property type="evidence" value="ECO:0007669"/>
    <property type="project" value="UniProtKB-EC"/>
</dbReference>
<dbReference type="Pfam" id="PF13419">
    <property type="entry name" value="HAD_2"/>
    <property type="match status" value="1"/>
</dbReference>
<evidence type="ECO:0000256" key="2">
    <source>
        <dbReference type="ARBA" id="ARBA00012105"/>
    </source>
</evidence>
<evidence type="ECO:0000313" key="9">
    <source>
        <dbReference type="EMBL" id="KAK2077510.1"/>
    </source>
</evidence>
<dbReference type="InterPro" id="IPR023465">
    <property type="entry name" value="Riboflavin_kinase_dom_sf"/>
</dbReference>
<dbReference type="SMART" id="SM00904">
    <property type="entry name" value="Flavokinase"/>
    <property type="match status" value="1"/>
</dbReference>
<comment type="caution">
    <text evidence="9">The sequence shown here is derived from an EMBL/GenBank/DDBJ whole genome shotgun (WGS) entry which is preliminary data.</text>
</comment>
<dbReference type="EC" id="2.7.1.26" evidence="2"/>
<dbReference type="Proteomes" id="UP001255856">
    <property type="component" value="Unassembled WGS sequence"/>
</dbReference>
<dbReference type="InterPro" id="IPR006439">
    <property type="entry name" value="HAD-SF_hydro_IA"/>
</dbReference>
<keyword evidence="5" id="KW-0808">Transferase</keyword>
<evidence type="ECO:0000256" key="5">
    <source>
        <dbReference type="ARBA" id="ARBA00022679"/>
    </source>
</evidence>
<dbReference type="Pfam" id="PF01687">
    <property type="entry name" value="Flavokinase"/>
    <property type="match status" value="1"/>
</dbReference>
<dbReference type="Gene3D" id="1.10.150.240">
    <property type="entry name" value="Putative phosphatase, domain 2"/>
    <property type="match status" value="1"/>
</dbReference>
<dbReference type="GO" id="GO:0009398">
    <property type="term" value="P:FMN biosynthetic process"/>
    <property type="evidence" value="ECO:0007669"/>
    <property type="project" value="TreeGrafter"/>
</dbReference>
<evidence type="ECO:0000256" key="1">
    <source>
        <dbReference type="ARBA" id="ARBA00005201"/>
    </source>
</evidence>
<dbReference type="AlphaFoldDB" id="A0AAD9IJ01"/>
<reference evidence="9" key="1">
    <citation type="submission" date="2021-01" db="EMBL/GenBank/DDBJ databases">
        <authorList>
            <person name="Eckstrom K.M.E."/>
        </authorList>
    </citation>
    <scope>NUCLEOTIDE SEQUENCE</scope>
    <source>
        <strain evidence="9">UVCC 0001</strain>
    </source>
</reference>
<keyword evidence="4" id="KW-0288">FMN</keyword>
<dbReference type="InterPro" id="IPR023198">
    <property type="entry name" value="PGP-like_dom2"/>
</dbReference>
<dbReference type="Gene3D" id="3.40.50.1000">
    <property type="entry name" value="HAD superfamily/HAD-like"/>
    <property type="match status" value="1"/>
</dbReference>